<protein>
    <recommendedName>
        <fullName evidence="10 11">Tyrosine recombinase XerC</fullName>
    </recommendedName>
</protein>
<gene>
    <name evidence="10 14" type="primary">xerC</name>
    <name evidence="14" type="ORF">MNODULE_06825</name>
</gene>
<comment type="caution">
    <text evidence="14">The sequence shown here is derived from an EMBL/GenBank/DDBJ whole genome shotgun (WGS) entry which is preliminary data.</text>
</comment>
<evidence type="ECO:0000256" key="3">
    <source>
        <dbReference type="ARBA" id="ARBA00022490"/>
    </source>
</evidence>
<dbReference type="InterPro" id="IPR011010">
    <property type="entry name" value="DNA_brk_join_enz"/>
</dbReference>
<keyword evidence="8 10" id="KW-0233">DNA recombination</keyword>
<dbReference type="GO" id="GO:0009037">
    <property type="term" value="F:tyrosine-based site-specific recombinase activity"/>
    <property type="evidence" value="ECO:0007669"/>
    <property type="project" value="UniProtKB-UniRule"/>
</dbReference>
<evidence type="ECO:0000256" key="4">
    <source>
        <dbReference type="ARBA" id="ARBA00022618"/>
    </source>
</evidence>
<feature type="active site" evidence="10">
    <location>
        <position position="151"/>
    </location>
</feature>
<evidence type="ECO:0000259" key="12">
    <source>
        <dbReference type="PROSITE" id="PS51898"/>
    </source>
</evidence>
<dbReference type="InterPro" id="IPR050090">
    <property type="entry name" value="Tyrosine_recombinase_XerCD"/>
</dbReference>
<feature type="active site" evidence="10">
    <location>
        <position position="175"/>
    </location>
</feature>
<dbReference type="HAMAP" id="MF_01808">
    <property type="entry name" value="Recomb_XerC_XerD"/>
    <property type="match status" value="1"/>
</dbReference>
<dbReference type="NCBIfam" id="NF040815">
    <property type="entry name" value="recomb_XerA_Arch"/>
    <property type="match status" value="1"/>
</dbReference>
<dbReference type="InterPro" id="IPR023009">
    <property type="entry name" value="Tyrosine_recombinase_XerC/XerD"/>
</dbReference>
<keyword evidence="3 10" id="KW-0963">Cytoplasm</keyword>
<keyword evidence="6 10" id="KW-0229">DNA integration</keyword>
<dbReference type="Gene3D" id="1.10.443.10">
    <property type="entry name" value="Intergrase catalytic core"/>
    <property type="match status" value="1"/>
</dbReference>
<evidence type="ECO:0000313" key="14">
    <source>
        <dbReference type="EMBL" id="NKE70450.1"/>
    </source>
</evidence>
<evidence type="ECO:0000256" key="7">
    <source>
        <dbReference type="ARBA" id="ARBA00023125"/>
    </source>
</evidence>
<evidence type="ECO:0000256" key="1">
    <source>
        <dbReference type="ARBA" id="ARBA00004496"/>
    </source>
</evidence>
<dbReference type="GO" id="GO:0005737">
    <property type="term" value="C:cytoplasm"/>
    <property type="evidence" value="ECO:0007669"/>
    <property type="project" value="UniProtKB-SubCell"/>
</dbReference>
<organism evidence="14 15">
    <name type="scientific">Candidatus Manganitrophus noduliformans</name>
    <dbReference type="NCBI Taxonomy" id="2606439"/>
    <lineage>
        <taxon>Bacteria</taxon>
        <taxon>Pseudomonadati</taxon>
        <taxon>Nitrospirota</taxon>
        <taxon>Nitrospiria</taxon>
        <taxon>Candidatus Troglogloeales</taxon>
        <taxon>Candidatus Manganitrophaceae</taxon>
        <taxon>Candidatus Manganitrophus</taxon>
    </lineage>
</organism>
<dbReference type="Pfam" id="PF00589">
    <property type="entry name" value="Phage_integrase"/>
    <property type="match status" value="1"/>
</dbReference>
<feature type="active site" description="O-(3'-phospho-DNA)-tyrosine intermediate" evidence="10">
    <location>
        <position position="274"/>
    </location>
</feature>
<evidence type="ECO:0000256" key="6">
    <source>
        <dbReference type="ARBA" id="ARBA00022908"/>
    </source>
</evidence>
<keyword evidence="15" id="KW-1185">Reference proteome</keyword>
<evidence type="ECO:0000256" key="9">
    <source>
        <dbReference type="ARBA" id="ARBA00023306"/>
    </source>
</evidence>
<dbReference type="InterPro" id="IPR011931">
    <property type="entry name" value="Recomb_XerC"/>
</dbReference>
<evidence type="ECO:0000259" key="13">
    <source>
        <dbReference type="PROSITE" id="PS51900"/>
    </source>
</evidence>
<feature type="domain" description="Core-binding (CB)" evidence="13">
    <location>
        <begin position="1"/>
        <end position="90"/>
    </location>
</feature>
<dbReference type="PANTHER" id="PTHR30349">
    <property type="entry name" value="PHAGE INTEGRASE-RELATED"/>
    <property type="match status" value="1"/>
</dbReference>
<dbReference type="InterPro" id="IPR004107">
    <property type="entry name" value="Integrase_SAM-like_N"/>
</dbReference>
<evidence type="ECO:0000256" key="10">
    <source>
        <dbReference type="HAMAP-Rule" id="MF_01808"/>
    </source>
</evidence>
<comment type="similarity">
    <text evidence="2 10">Belongs to the 'phage' integrase family. XerC subfamily.</text>
</comment>
<dbReference type="PROSITE" id="PS51898">
    <property type="entry name" value="TYR_RECOMBINASE"/>
    <property type="match status" value="1"/>
</dbReference>
<evidence type="ECO:0000256" key="5">
    <source>
        <dbReference type="ARBA" id="ARBA00022829"/>
    </source>
</evidence>
<dbReference type="InterPro" id="IPR013762">
    <property type="entry name" value="Integrase-like_cat_sf"/>
</dbReference>
<feature type="domain" description="Tyr recombinase" evidence="12">
    <location>
        <begin position="111"/>
        <end position="287"/>
    </location>
</feature>
<keyword evidence="7 10" id="KW-0238">DNA-binding</keyword>
<dbReference type="SUPFAM" id="SSF56349">
    <property type="entry name" value="DNA breaking-rejoining enzymes"/>
    <property type="match status" value="1"/>
</dbReference>
<reference evidence="14 15" key="1">
    <citation type="journal article" date="2020" name="Nature">
        <title>Bacterial chemolithoautotrophy via manganese oxidation.</title>
        <authorList>
            <person name="Yu H."/>
            <person name="Leadbetter J.R."/>
        </authorList>
    </citation>
    <scope>NUCLEOTIDE SEQUENCE [LARGE SCALE GENOMIC DNA]</scope>
    <source>
        <strain evidence="14 15">Mn-1</strain>
    </source>
</reference>
<name>A0A7X6IAI9_9BACT</name>
<dbReference type="AlphaFoldDB" id="A0A7X6IAI9"/>
<dbReference type="Pfam" id="PF02899">
    <property type="entry name" value="Phage_int_SAM_1"/>
    <property type="match status" value="1"/>
</dbReference>
<dbReference type="Proteomes" id="UP000534783">
    <property type="component" value="Unassembled WGS sequence"/>
</dbReference>
<feature type="active site" evidence="10">
    <location>
        <position position="239"/>
    </location>
</feature>
<comment type="function">
    <text evidence="10">Site-specific tyrosine recombinase, which acts by catalyzing the cutting and rejoining of the recombining DNA molecules. The XerC-XerD complex is essential to convert dimers of the bacterial chromosome into monomers to permit their segregation at cell division. It also contributes to the segregational stability of plasmids.</text>
</comment>
<dbReference type="PANTHER" id="PTHR30349:SF77">
    <property type="entry name" value="TYROSINE RECOMBINASE XERC"/>
    <property type="match status" value="1"/>
</dbReference>
<evidence type="ECO:0000256" key="8">
    <source>
        <dbReference type="ARBA" id="ARBA00023172"/>
    </source>
</evidence>
<evidence type="ECO:0000256" key="2">
    <source>
        <dbReference type="ARBA" id="ARBA00006657"/>
    </source>
</evidence>
<comment type="subcellular location">
    <subcellularLocation>
        <location evidence="1 10">Cytoplasm</location>
    </subcellularLocation>
</comment>
<dbReference type="NCBIfam" id="TIGR02224">
    <property type="entry name" value="recomb_XerC"/>
    <property type="match status" value="1"/>
</dbReference>
<dbReference type="InterPro" id="IPR010998">
    <property type="entry name" value="Integrase_recombinase_N"/>
</dbReference>
<dbReference type="GO" id="GO:0007059">
    <property type="term" value="P:chromosome segregation"/>
    <property type="evidence" value="ECO:0007669"/>
    <property type="project" value="UniProtKB-UniRule"/>
</dbReference>
<dbReference type="PROSITE" id="PS51900">
    <property type="entry name" value="CB"/>
    <property type="match status" value="1"/>
</dbReference>
<accession>A0A7X6IAI9</accession>
<dbReference type="CDD" id="cd00798">
    <property type="entry name" value="INT_XerDC_C"/>
    <property type="match status" value="1"/>
</dbReference>
<keyword evidence="4 10" id="KW-0132">Cell division</keyword>
<dbReference type="RefSeq" id="WP_168058696.1">
    <property type="nucleotide sequence ID" value="NZ_VTOW01000001.1"/>
</dbReference>
<feature type="active site" evidence="10">
    <location>
        <position position="265"/>
    </location>
</feature>
<dbReference type="Gene3D" id="1.10.150.130">
    <property type="match status" value="1"/>
</dbReference>
<dbReference type="GO" id="GO:0003677">
    <property type="term" value="F:DNA binding"/>
    <property type="evidence" value="ECO:0007669"/>
    <property type="project" value="UniProtKB-UniRule"/>
</dbReference>
<comment type="subunit">
    <text evidence="10">Forms a cyclic heterotetrameric complex composed of two molecules of XerC and two molecules of XerD.</text>
</comment>
<dbReference type="InterPro" id="IPR044068">
    <property type="entry name" value="CB"/>
</dbReference>
<feature type="active site" evidence="10">
    <location>
        <position position="242"/>
    </location>
</feature>
<proteinExistence type="inferred from homology"/>
<dbReference type="GO" id="GO:0051301">
    <property type="term" value="P:cell division"/>
    <property type="evidence" value="ECO:0007669"/>
    <property type="project" value="UniProtKB-UniRule"/>
</dbReference>
<keyword evidence="9 10" id="KW-0131">Cell cycle</keyword>
<keyword evidence="5 10" id="KW-0159">Chromosome partition</keyword>
<evidence type="ECO:0000313" key="15">
    <source>
        <dbReference type="Proteomes" id="UP000534783"/>
    </source>
</evidence>
<dbReference type="InterPro" id="IPR002104">
    <property type="entry name" value="Integrase_catalytic"/>
</dbReference>
<dbReference type="EMBL" id="VTOW01000001">
    <property type="protein sequence ID" value="NKE70450.1"/>
    <property type="molecule type" value="Genomic_DNA"/>
</dbReference>
<dbReference type="NCBIfam" id="NF001399">
    <property type="entry name" value="PRK00283.1"/>
    <property type="match status" value="1"/>
</dbReference>
<sequence>MDRAIDDFARYLQIEENVSPHTYRNYLSDLAAFKAFLVGAPEKESKAPSLESIDHLMIRGYLAALQKRGAKKPTIARKLAVLRSFFQYLVREGRLSLNPAKRVLRPKLEKRLPKFLTVDQAQALMTTPSGEGWTVQRDRAILETFYSTGIRISELVGLNPDDIDFDSGMVKVFGKGRKERIVPIGQKAIDALRAYLTARPFSAEALFNNTRGGRLTVRSVDRIVKKYVRRIDQPNMVPHGLRHTFATHLLEGGADLRSVQEMLGHASLSTTQRYTHLQVDHLMQVYDRAHPRGDGNGIGSKE</sequence>
<evidence type="ECO:0000256" key="11">
    <source>
        <dbReference type="NCBIfam" id="TIGR02224"/>
    </source>
</evidence>
<dbReference type="GO" id="GO:0006313">
    <property type="term" value="P:DNA transposition"/>
    <property type="evidence" value="ECO:0007669"/>
    <property type="project" value="UniProtKB-UniRule"/>
</dbReference>